<proteinExistence type="predicted"/>
<protein>
    <submittedName>
        <fullName evidence="2">Uncharacterized protein</fullName>
    </submittedName>
</protein>
<reference evidence="2 3" key="1">
    <citation type="submission" date="2020-08" db="EMBL/GenBank/DDBJ databases">
        <title>Genomic Encyclopedia of Type Strains, Phase IV (KMG-IV): sequencing the most valuable type-strain genomes for metagenomic binning, comparative biology and taxonomic classification.</title>
        <authorList>
            <person name="Goeker M."/>
        </authorList>
    </citation>
    <scope>NUCLEOTIDE SEQUENCE [LARGE SCALE GENOMIC DNA]</scope>
    <source>
        <strain evidence="2 3">DSM 12251</strain>
    </source>
</reference>
<name>A0A7W8DQ54_9BACT</name>
<feature type="chain" id="PRO_5031390852" evidence="1">
    <location>
        <begin position="24"/>
        <end position="159"/>
    </location>
</feature>
<feature type="signal peptide" evidence="1">
    <location>
        <begin position="1"/>
        <end position="23"/>
    </location>
</feature>
<accession>A0A7W8DQ54</accession>
<keyword evidence="3" id="KW-1185">Reference proteome</keyword>
<dbReference type="EMBL" id="JACHIF010000004">
    <property type="protein sequence ID" value="MBB5037997.1"/>
    <property type="molecule type" value="Genomic_DNA"/>
</dbReference>
<dbReference type="Proteomes" id="UP000534294">
    <property type="component" value="Unassembled WGS sequence"/>
</dbReference>
<gene>
    <name evidence="2" type="ORF">HNQ64_002255</name>
</gene>
<organism evidence="2 3">
    <name type="scientific">Prosthecobacter dejongeii</name>
    <dbReference type="NCBI Taxonomy" id="48465"/>
    <lineage>
        <taxon>Bacteria</taxon>
        <taxon>Pseudomonadati</taxon>
        <taxon>Verrucomicrobiota</taxon>
        <taxon>Verrucomicrobiia</taxon>
        <taxon>Verrucomicrobiales</taxon>
        <taxon>Verrucomicrobiaceae</taxon>
        <taxon>Prosthecobacter</taxon>
    </lineage>
</organism>
<evidence type="ECO:0000313" key="2">
    <source>
        <dbReference type="EMBL" id="MBB5037997.1"/>
    </source>
</evidence>
<evidence type="ECO:0000256" key="1">
    <source>
        <dbReference type="SAM" id="SignalP"/>
    </source>
</evidence>
<dbReference type="RefSeq" id="WP_184208406.1">
    <property type="nucleotide sequence ID" value="NZ_JACHIF010000004.1"/>
</dbReference>
<keyword evidence="1" id="KW-0732">Signal</keyword>
<sequence>MTYTARAFFLVASLALAAASVRAAQPRLVVSQLGLHLICTADGQPDMYSWRIPSLDTSSSARPGDFPRGALWLQGAQSLIRLDAQTQTLGAKTLSGVMNNLEVFWTDSGLQTELENLSLKGVLDLPATALSRKKGEGIDAALQRLRIEFQSQGMIEIAE</sequence>
<comment type="caution">
    <text evidence="2">The sequence shown here is derived from an EMBL/GenBank/DDBJ whole genome shotgun (WGS) entry which is preliminary data.</text>
</comment>
<evidence type="ECO:0000313" key="3">
    <source>
        <dbReference type="Proteomes" id="UP000534294"/>
    </source>
</evidence>
<dbReference type="AlphaFoldDB" id="A0A7W8DQ54"/>